<sequence length="570" mass="64757">MGFVSSILGLFGFGVGISIGLLVGYFFFIYFESSDVKDPDIRPLAEQDSESLQRLLPELPLWVKNPDFDRVDWLNKFIEYMWPYLDKAICKTVKDTAAPIIAEQILKYKIDAVEFKTLTLGSLPPTFQGIKVYSTDEKELIMEPCLKWAANPNVTVAVKAFGLKATAQVVDLQVFALPRITMKPLVPSFPCFANIFVSLMEKYCVYALWEDGTSSLLPPLFLGLSQLISILLQPHVDFGLKLLGADLMSIPGLYRFVQELIKEQVANMYLWPRTLDVQILDIANAMKRPVGILTVKVLRAMKLKKKDLLGASDPYVKLRLTEDKLPSKKTTVKHKNLNPEWNEEFNLVVRVPGVQALELSVYDWEQVGKHDKMGMNVVPLKELPPDEPKMMTLDLLKSLDPNDSQNDKGRGQLEVELTYKPFKEEDMVKESDDLSTVEKAPEGTPPGGGLLVVIVHEAQDLEGKHHTNPFVRILFRGEERKTKPIKKSRDPRWQEEFQFMLEEPPINDKLHVEVISTSKRIGLLHPKESLGYIVVNLADVVTNKRINEKYHLIDSKNGQIQIELQWRTSS</sequence>
<dbReference type="InterPro" id="IPR039010">
    <property type="entry name" value="Synaptotagmin_SMP"/>
</dbReference>
<evidence type="ECO:0000256" key="9">
    <source>
        <dbReference type="ARBA" id="ARBA00022989"/>
    </source>
</evidence>
<keyword evidence="5 13" id="KW-0812">Transmembrane</keyword>
<evidence type="ECO:0000256" key="4">
    <source>
        <dbReference type="ARBA" id="ARBA00022448"/>
    </source>
</evidence>
<gene>
    <name evidence="16" type="primary">SYT1_1</name>
    <name evidence="16" type="ORF">CK203_075560</name>
</gene>
<dbReference type="GO" id="GO:0012505">
    <property type="term" value="C:endomembrane system"/>
    <property type="evidence" value="ECO:0007669"/>
    <property type="project" value="UniProtKB-ARBA"/>
</dbReference>
<evidence type="ECO:0000256" key="10">
    <source>
        <dbReference type="ARBA" id="ARBA00023055"/>
    </source>
</evidence>
<feature type="transmembrane region" description="Helical" evidence="13">
    <location>
        <begin position="7"/>
        <end position="31"/>
    </location>
</feature>
<dbReference type="InterPro" id="IPR045050">
    <property type="entry name" value="Synaptotagmin_plant"/>
</dbReference>
<dbReference type="GO" id="GO:0016020">
    <property type="term" value="C:membrane"/>
    <property type="evidence" value="ECO:0007669"/>
    <property type="project" value="UniProtKB-SubCell"/>
</dbReference>
<keyword evidence="6" id="KW-0479">Metal-binding</keyword>
<evidence type="ECO:0000256" key="6">
    <source>
        <dbReference type="ARBA" id="ARBA00022723"/>
    </source>
</evidence>
<evidence type="ECO:0000313" key="17">
    <source>
        <dbReference type="Proteomes" id="UP000288805"/>
    </source>
</evidence>
<protein>
    <submittedName>
        <fullName evidence="16">Synaptotagmin-1</fullName>
    </submittedName>
</protein>
<evidence type="ECO:0000256" key="11">
    <source>
        <dbReference type="ARBA" id="ARBA00023121"/>
    </source>
</evidence>
<dbReference type="PROSITE" id="PS50004">
    <property type="entry name" value="C2"/>
    <property type="match status" value="2"/>
</dbReference>
<dbReference type="AlphaFoldDB" id="A0A438DT91"/>
<comment type="similarity">
    <text evidence="3">Belongs to the synaptotagmin family.</text>
</comment>
<dbReference type="InterPro" id="IPR035892">
    <property type="entry name" value="C2_domain_sf"/>
</dbReference>
<name>A0A438DT91_VITVI</name>
<comment type="subcellular location">
    <subcellularLocation>
        <location evidence="2">Membrane</location>
        <topology evidence="2">Single-pass membrane protein</topology>
    </subcellularLocation>
</comment>
<organism evidence="16 17">
    <name type="scientific">Vitis vinifera</name>
    <name type="common">Grape</name>
    <dbReference type="NCBI Taxonomy" id="29760"/>
    <lineage>
        <taxon>Eukaryota</taxon>
        <taxon>Viridiplantae</taxon>
        <taxon>Streptophyta</taxon>
        <taxon>Embryophyta</taxon>
        <taxon>Tracheophyta</taxon>
        <taxon>Spermatophyta</taxon>
        <taxon>Magnoliopsida</taxon>
        <taxon>eudicotyledons</taxon>
        <taxon>Gunneridae</taxon>
        <taxon>Pentapetalae</taxon>
        <taxon>rosids</taxon>
        <taxon>Vitales</taxon>
        <taxon>Vitaceae</taxon>
        <taxon>Viteae</taxon>
        <taxon>Vitis</taxon>
    </lineage>
</organism>
<evidence type="ECO:0000259" key="15">
    <source>
        <dbReference type="PROSITE" id="PS51847"/>
    </source>
</evidence>
<dbReference type="GO" id="GO:0046872">
    <property type="term" value="F:metal ion binding"/>
    <property type="evidence" value="ECO:0007669"/>
    <property type="project" value="UniProtKB-KW"/>
</dbReference>
<comment type="caution">
    <text evidence="16">The sequence shown here is derived from an EMBL/GenBank/DDBJ whole genome shotgun (WGS) entry which is preliminary data.</text>
</comment>
<dbReference type="FunFam" id="2.60.40.150:FF:000102">
    <property type="entry name" value="Synaptotagmin-2 isoform A"/>
    <property type="match status" value="1"/>
</dbReference>
<dbReference type="Gene3D" id="2.60.40.150">
    <property type="entry name" value="C2 domain"/>
    <property type="match status" value="2"/>
</dbReference>
<dbReference type="SUPFAM" id="SSF49562">
    <property type="entry name" value="C2 domain (Calcium/lipid-binding domain, CaLB)"/>
    <property type="match status" value="2"/>
</dbReference>
<reference evidence="16 17" key="1">
    <citation type="journal article" date="2018" name="PLoS Genet.">
        <title>Population sequencing reveals clonal diversity and ancestral inbreeding in the grapevine cultivar Chardonnay.</title>
        <authorList>
            <person name="Roach M.J."/>
            <person name="Johnson D.L."/>
            <person name="Bohlmann J."/>
            <person name="van Vuuren H.J."/>
            <person name="Jones S.J."/>
            <person name="Pretorius I.S."/>
            <person name="Schmidt S.A."/>
            <person name="Borneman A.R."/>
        </authorList>
    </citation>
    <scope>NUCLEOTIDE SEQUENCE [LARGE SCALE GENOMIC DNA]</scope>
    <source>
        <strain evidence="17">cv. Chardonnay</strain>
        <tissue evidence="16">Leaf</tissue>
    </source>
</reference>
<evidence type="ECO:0000256" key="2">
    <source>
        <dbReference type="ARBA" id="ARBA00004167"/>
    </source>
</evidence>
<evidence type="ECO:0000259" key="14">
    <source>
        <dbReference type="PROSITE" id="PS50004"/>
    </source>
</evidence>
<keyword evidence="7" id="KW-0677">Repeat</keyword>
<evidence type="ECO:0000256" key="8">
    <source>
        <dbReference type="ARBA" id="ARBA00022837"/>
    </source>
</evidence>
<dbReference type="InterPro" id="IPR031468">
    <property type="entry name" value="SMP_LBD"/>
</dbReference>
<dbReference type="Pfam" id="PF00168">
    <property type="entry name" value="C2"/>
    <property type="match status" value="2"/>
</dbReference>
<dbReference type="PANTHER" id="PTHR10774:SF214">
    <property type="entry name" value="CALCIUM-DEPENDENT LIPID-BINDING (CALB DOMAIN) FAMILY PROTEIN-RELATED"/>
    <property type="match status" value="1"/>
</dbReference>
<dbReference type="Proteomes" id="UP000288805">
    <property type="component" value="Unassembled WGS sequence"/>
</dbReference>
<dbReference type="InterPro" id="IPR000008">
    <property type="entry name" value="C2_dom"/>
</dbReference>
<feature type="domain" description="C2" evidence="14">
    <location>
        <begin position="271"/>
        <end position="393"/>
    </location>
</feature>
<keyword evidence="9 13" id="KW-1133">Transmembrane helix</keyword>
<evidence type="ECO:0000256" key="1">
    <source>
        <dbReference type="ARBA" id="ARBA00001913"/>
    </source>
</evidence>
<keyword evidence="4" id="KW-0813">Transport</keyword>
<dbReference type="CDD" id="cd21677">
    <property type="entry name" value="SMP_SYT"/>
    <property type="match status" value="1"/>
</dbReference>
<comment type="cofactor">
    <cofactor evidence="1">
        <name>Ca(2+)</name>
        <dbReference type="ChEBI" id="CHEBI:29108"/>
    </cofactor>
</comment>
<dbReference type="PROSITE" id="PS51847">
    <property type="entry name" value="SMP"/>
    <property type="match status" value="1"/>
</dbReference>
<feature type="domain" description="SMP-LTD" evidence="15">
    <location>
        <begin position="67"/>
        <end position="280"/>
    </location>
</feature>
<feature type="domain" description="C2" evidence="14">
    <location>
        <begin position="433"/>
        <end position="550"/>
    </location>
</feature>
<dbReference type="Pfam" id="PF17047">
    <property type="entry name" value="SMP_LBD"/>
    <property type="match status" value="1"/>
</dbReference>
<proteinExistence type="inferred from homology"/>
<evidence type="ECO:0000256" key="7">
    <source>
        <dbReference type="ARBA" id="ARBA00022737"/>
    </source>
</evidence>
<dbReference type="FunFam" id="2.60.40.150:FF:000066">
    <property type="entry name" value="Extended synaptotagmin-2"/>
    <property type="match status" value="1"/>
</dbReference>
<evidence type="ECO:0000256" key="3">
    <source>
        <dbReference type="ARBA" id="ARBA00006996"/>
    </source>
</evidence>
<dbReference type="SMART" id="SM00239">
    <property type="entry name" value="C2"/>
    <property type="match status" value="2"/>
</dbReference>
<keyword evidence="10" id="KW-0445">Lipid transport</keyword>
<keyword evidence="8" id="KW-0106">Calcium</keyword>
<dbReference type="GO" id="GO:0005737">
    <property type="term" value="C:cytoplasm"/>
    <property type="evidence" value="ECO:0007669"/>
    <property type="project" value="UniProtKB-ARBA"/>
</dbReference>
<evidence type="ECO:0000256" key="13">
    <source>
        <dbReference type="SAM" id="Phobius"/>
    </source>
</evidence>
<keyword evidence="11" id="KW-0446">Lipid-binding</keyword>
<dbReference type="GO" id="GO:0006869">
    <property type="term" value="P:lipid transport"/>
    <property type="evidence" value="ECO:0007669"/>
    <property type="project" value="UniProtKB-KW"/>
</dbReference>
<accession>A0A438DT91</accession>
<dbReference type="CDD" id="cd00030">
    <property type="entry name" value="C2"/>
    <property type="match status" value="2"/>
</dbReference>
<keyword evidence="12 13" id="KW-0472">Membrane</keyword>
<evidence type="ECO:0000313" key="16">
    <source>
        <dbReference type="EMBL" id="RVW38622.1"/>
    </source>
</evidence>
<evidence type="ECO:0000256" key="5">
    <source>
        <dbReference type="ARBA" id="ARBA00022692"/>
    </source>
</evidence>
<dbReference type="EMBL" id="QGNW01001504">
    <property type="protein sequence ID" value="RVW38622.1"/>
    <property type="molecule type" value="Genomic_DNA"/>
</dbReference>
<dbReference type="PANTHER" id="PTHR10774">
    <property type="entry name" value="EXTENDED SYNAPTOTAGMIN-RELATED"/>
    <property type="match status" value="1"/>
</dbReference>
<dbReference type="GO" id="GO:0008289">
    <property type="term" value="F:lipid binding"/>
    <property type="evidence" value="ECO:0007669"/>
    <property type="project" value="UniProtKB-KW"/>
</dbReference>
<evidence type="ECO:0000256" key="12">
    <source>
        <dbReference type="ARBA" id="ARBA00023136"/>
    </source>
</evidence>
<dbReference type="PRINTS" id="PR00360">
    <property type="entry name" value="C2DOMAIN"/>
</dbReference>